<proteinExistence type="inferred from homology"/>
<dbReference type="CDD" id="cd13137">
    <property type="entry name" value="MATE_NorM_like"/>
    <property type="match status" value="1"/>
</dbReference>
<feature type="transmembrane region" description="Helical" evidence="13">
    <location>
        <begin position="95"/>
        <end position="120"/>
    </location>
</feature>
<feature type="transmembrane region" description="Helical" evidence="13">
    <location>
        <begin position="164"/>
        <end position="185"/>
    </location>
</feature>
<keyword evidence="6" id="KW-0050">Antiport</keyword>
<comment type="similarity">
    <text evidence="3">Belongs to the multi antimicrobial extrusion (MATE) (TC 2.A.66.1) family.</text>
</comment>
<keyword evidence="10" id="KW-0406">Ion transport</keyword>
<name>A0ABW5R9H1_9BACL</name>
<keyword evidence="9 13" id="KW-1133">Transmembrane helix</keyword>
<dbReference type="Pfam" id="PF01554">
    <property type="entry name" value="MatE"/>
    <property type="match status" value="2"/>
</dbReference>
<protein>
    <recommendedName>
        <fullName evidence="4">Probable multidrug resistance protein NorM</fullName>
    </recommendedName>
    <alternativeName>
        <fullName evidence="12">Multidrug-efflux transporter</fullName>
    </alternativeName>
</protein>
<dbReference type="PIRSF" id="PIRSF006603">
    <property type="entry name" value="DinF"/>
    <property type="match status" value="1"/>
</dbReference>
<keyword evidence="8 13" id="KW-0812">Transmembrane</keyword>
<evidence type="ECO:0000256" key="10">
    <source>
        <dbReference type="ARBA" id="ARBA00023065"/>
    </source>
</evidence>
<evidence type="ECO:0000256" key="6">
    <source>
        <dbReference type="ARBA" id="ARBA00022449"/>
    </source>
</evidence>
<feature type="transmembrane region" description="Helical" evidence="13">
    <location>
        <begin position="353"/>
        <end position="374"/>
    </location>
</feature>
<evidence type="ECO:0000256" key="13">
    <source>
        <dbReference type="SAM" id="Phobius"/>
    </source>
</evidence>
<evidence type="ECO:0000256" key="3">
    <source>
        <dbReference type="ARBA" id="ARBA00010199"/>
    </source>
</evidence>
<evidence type="ECO:0000256" key="4">
    <source>
        <dbReference type="ARBA" id="ARBA00020268"/>
    </source>
</evidence>
<evidence type="ECO:0000256" key="1">
    <source>
        <dbReference type="ARBA" id="ARBA00003408"/>
    </source>
</evidence>
<gene>
    <name evidence="14" type="ORF">ACFSUC_07125</name>
</gene>
<feature type="transmembrane region" description="Helical" evidence="13">
    <location>
        <begin position="6"/>
        <end position="24"/>
    </location>
</feature>
<evidence type="ECO:0000313" key="14">
    <source>
        <dbReference type="EMBL" id="MFD2671376.1"/>
    </source>
</evidence>
<comment type="function">
    <text evidence="1">Multidrug efflux pump.</text>
</comment>
<feature type="transmembrane region" description="Helical" evidence="13">
    <location>
        <begin position="386"/>
        <end position="410"/>
    </location>
</feature>
<keyword evidence="15" id="KW-1185">Reference proteome</keyword>
<evidence type="ECO:0000256" key="7">
    <source>
        <dbReference type="ARBA" id="ARBA00022475"/>
    </source>
</evidence>
<feature type="transmembrane region" description="Helical" evidence="13">
    <location>
        <begin position="197"/>
        <end position="218"/>
    </location>
</feature>
<accession>A0ABW5R9H1</accession>
<comment type="caution">
    <text evidence="14">The sequence shown here is derived from an EMBL/GenBank/DDBJ whole genome shotgun (WGS) entry which is preliminary data.</text>
</comment>
<evidence type="ECO:0000256" key="5">
    <source>
        <dbReference type="ARBA" id="ARBA00022448"/>
    </source>
</evidence>
<reference evidence="15" key="1">
    <citation type="journal article" date="2019" name="Int. J. Syst. Evol. Microbiol.">
        <title>The Global Catalogue of Microorganisms (GCM) 10K type strain sequencing project: providing services to taxonomists for standard genome sequencing and annotation.</title>
        <authorList>
            <consortium name="The Broad Institute Genomics Platform"/>
            <consortium name="The Broad Institute Genome Sequencing Center for Infectious Disease"/>
            <person name="Wu L."/>
            <person name="Ma J."/>
        </authorList>
    </citation>
    <scope>NUCLEOTIDE SEQUENCE [LARGE SCALE GENOMIC DNA]</scope>
    <source>
        <strain evidence="15">KCTC 33676</strain>
    </source>
</reference>
<comment type="subcellular location">
    <subcellularLocation>
        <location evidence="2">Cell membrane</location>
        <topology evidence="2">Multi-pass membrane protein</topology>
    </subcellularLocation>
</comment>
<dbReference type="EMBL" id="JBHUMM010000010">
    <property type="protein sequence ID" value="MFD2671376.1"/>
    <property type="molecule type" value="Genomic_DNA"/>
</dbReference>
<keyword evidence="5" id="KW-0813">Transport</keyword>
<dbReference type="InterPro" id="IPR050222">
    <property type="entry name" value="MATE_MdtK"/>
</dbReference>
<keyword evidence="7" id="KW-1003">Cell membrane</keyword>
<evidence type="ECO:0000256" key="8">
    <source>
        <dbReference type="ARBA" id="ARBA00022692"/>
    </source>
</evidence>
<organism evidence="14 15">
    <name type="scientific">Marinicrinis sediminis</name>
    <dbReference type="NCBI Taxonomy" id="1652465"/>
    <lineage>
        <taxon>Bacteria</taxon>
        <taxon>Bacillati</taxon>
        <taxon>Bacillota</taxon>
        <taxon>Bacilli</taxon>
        <taxon>Bacillales</taxon>
        <taxon>Paenibacillaceae</taxon>
    </lineage>
</organism>
<dbReference type="PANTHER" id="PTHR43298">
    <property type="entry name" value="MULTIDRUG RESISTANCE PROTEIN NORM-RELATED"/>
    <property type="match status" value="1"/>
</dbReference>
<feature type="transmembrane region" description="Helical" evidence="13">
    <location>
        <begin position="245"/>
        <end position="264"/>
    </location>
</feature>
<keyword evidence="11 13" id="KW-0472">Membrane</keyword>
<feature type="transmembrane region" description="Helical" evidence="13">
    <location>
        <begin position="319"/>
        <end position="341"/>
    </location>
</feature>
<dbReference type="Proteomes" id="UP001597497">
    <property type="component" value="Unassembled WGS sequence"/>
</dbReference>
<evidence type="ECO:0000256" key="12">
    <source>
        <dbReference type="ARBA" id="ARBA00031636"/>
    </source>
</evidence>
<dbReference type="RefSeq" id="WP_379928834.1">
    <property type="nucleotide sequence ID" value="NZ_JBHUMM010000010.1"/>
</dbReference>
<dbReference type="InterPro" id="IPR048279">
    <property type="entry name" value="MdtK-like"/>
</dbReference>
<sequence>MRLGLFRRWGAILSLAIPSIFAFASMTATGAINLVMIGGLGATAIAIVGVVNILMYNAFAIFSGIGHSVNYLVAQNYGAGEMDKGIQRASMALKVTLLVAILIAILGMTSSELLLTLIGGEESKGIRVGTEYLSLRFLAMGFAILSFVFHGIFRGLGDTKTPMVLSIATNAIVLFLTYALTYGHFGFAEMGLRGAGWAYVVGEWVGLVGALFMYFVYYHRKYETRRSRSWNRGEGKLLLTESGKLGIQEFSLSISMLIFTIFISRLGENALAANEIALSVMSFGFMPAFGFGATATILVGQNVGKRNAREARLSGTHTALLCCLFLLVLGIIEYGFASSIANWYTGEKEVYELAGKLIMMSAFLQLFDGLLNTYAGGLRGIGDTTFLTLTSFLLGFLVFVPLTYLSIFVLDWGSTGAWLSLYTYLVLFGILVTVRFYRTRWEDIRMKVAS</sequence>
<feature type="transmembrane region" description="Helical" evidence="13">
    <location>
        <begin position="132"/>
        <end position="152"/>
    </location>
</feature>
<evidence type="ECO:0000313" key="15">
    <source>
        <dbReference type="Proteomes" id="UP001597497"/>
    </source>
</evidence>
<dbReference type="PANTHER" id="PTHR43298:SF2">
    <property type="entry name" value="FMN_FAD EXPORTER YEEO-RELATED"/>
    <property type="match status" value="1"/>
</dbReference>
<evidence type="ECO:0000256" key="11">
    <source>
        <dbReference type="ARBA" id="ARBA00023136"/>
    </source>
</evidence>
<dbReference type="NCBIfam" id="TIGR00797">
    <property type="entry name" value="matE"/>
    <property type="match status" value="1"/>
</dbReference>
<evidence type="ECO:0000256" key="2">
    <source>
        <dbReference type="ARBA" id="ARBA00004651"/>
    </source>
</evidence>
<feature type="transmembrane region" description="Helical" evidence="13">
    <location>
        <begin position="276"/>
        <end position="299"/>
    </location>
</feature>
<dbReference type="InterPro" id="IPR002528">
    <property type="entry name" value="MATE_fam"/>
</dbReference>
<evidence type="ECO:0000256" key="9">
    <source>
        <dbReference type="ARBA" id="ARBA00022989"/>
    </source>
</evidence>
<feature type="transmembrane region" description="Helical" evidence="13">
    <location>
        <begin position="416"/>
        <end position="437"/>
    </location>
</feature>